<accession>A0A061RUS3</accession>
<gene>
    <name evidence="2" type="ORF">TSPGSL018_19777</name>
</gene>
<dbReference type="EMBL" id="GBEZ01008974">
    <property type="protein sequence ID" value="JAC76592.1"/>
    <property type="molecule type" value="Transcribed_RNA"/>
</dbReference>
<feature type="region of interest" description="Disordered" evidence="1">
    <location>
        <begin position="1"/>
        <end position="71"/>
    </location>
</feature>
<feature type="non-terminal residue" evidence="2">
    <location>
        <position position="1"/>
    </location>
</feature>
<feature type="non-terminal residue" evidence="2">
    <location>
        <position position="71"/>
    </location>
</feature>
<sequence>GGGDCPFAAFRTDPPLPKSGPVLLPERRRDEGPCHITRPRRLSAARAPLRAERARPSHAESSAEPSTVNLS</sequence>
<organism evidence="2">
    <name type="scientific">Tetraselmis sp. GSL018</name>
    <dbReference type="NCBI Taxonomy" id="582737"/>
    <lineage>
        <taxon>Eukaryota</taxon>
        <taxon>Viridiplantae</taxon>
        <taxon>Chlorophyta</taxon>
        <taxon>core chlorophytes</taxon>
        <taxon>Chlorodendrophyceae</taxon>
        <taxon>Chlorodendrales</taxon>
        <taxon>Chlorodendraceae</taxon>
        <taxon>Tetraselmis</taxon>
    </lineage>
</organism>
<protein>
    <submittedName>
        <fullName evidence="2">Uncharacterized protein</fullName>
    </submittedName>
</protein>
<evidence type="ECO:0000313" key="2">
    <source>
        <dbReference type="EMBL" id="JAC76592.1"/>
    </source>
</evidence>
<name>A0A061RUS3_9CHLO</name>
<reference evidence="2" key="1">
    <citation type="submission" date="2014-05" db="EMBL/GenBank/DDBJ databases">
        <title>The transcriptome of the halophilic microalga Tetraselmis sp. GSL018 isolated from the Great Salt Lake, Utah.</title>
        <authorList>
            <person name="Jinkerson R.E."/>
            <person name="D'Adamo S."/>
            <person name="Posewitz M.C."/>
        </authorList>
    </citation>
    <scope>NUCLEOTIDE SEQUENCE</scope>
    <source>
        <strain evidence="2">GSL018</strain>
    </source>
</reference>
<dbReference type="AlphaFoldDB" id="A0A061RUS3"/>
<feature type="compositionally biased region" description="Basic and acidic residues" evidence="1">
    <location>
        <begin position="49"/>
        <end position="58"/>
    </location>
</feature>
<proteinExistence type="predicted"/>
<evidence type="ECO:0000256" key="1">
    <source>
        <dbReference type="SAM" id="MobiDB-lite"/>
    </source>
</evidence>
<feature type="compositionally biased region" description="Polar residues" evidence="1">
    <location>
        <begin position="59"/>
        <end position="71"/>
    </location>
</feature>